<keyword evidence="1" id="KW-0479">Metal-binding</keyword>
<evidence type="ECO:0000256" key="2">
    <source>
        <dbReference type="SAM" id="MobiDB-lite"/>
    </source>
</evidence>
<dbReference type="EMBL" id="PYBW01000108">
    <property type="protein sequence ID" value="PYC72158.1"/>
    <property type="molecule type" value="Genomic_DNA"/>
</dbReference>
<dbReference type="SUPFAM" id="SSF48150">
    <property type="entry name" value="DNA-glycosylase"/>
    <property type="match status" value="1"/>
</dbReference>
<evidence type="ECO:0000256" key="1">
    <source>
        <dbReference type="PIRSR" id="PIRSR605019-1"/>
    </source>
</evidence>
<dbReference type="InterPro" id="IPR011257">
    <property type="entry name" value="DNA_glycosylase"/>
</dbReference>
<dbReference type="GO" id="GO:0008725">
    <property type="term" value="F:DNA-3-methyladenine glycosylase activity"/>
    <property type="evidence" value="ECO:0007669"/>
    <property type="project" value="InterPro"/>
</dbReference>
<feature type="region of interest" description="Disordered" evidence="2">
    <location>
        <begin position="17"/>
        <end position="154"/>
    </location>
</feature>
<feature type="compositionally biased region" description="Basic residues" evidence="2">
    <location>
        <begin position="83"/>
        <end position="95"/>
    </location>
</feature>
<comment type="caution">
    <text evidence="3">The sequence shown here is derived from an EMBL/GenBank/DDBJ whole genome shotgun (WGS) entry which is preliminary data.</text>
</comment>
<evidence type="ECO:0008006" key="5">
    <source>
        <dbReference type="Google" id="ProtNLM"/>
    </source>
</evidence>
<dbReference type="Gene3D" id="1.10.340.30">
    <property type="entry name" value="Hypothetical protein, domain 2"/>
    <property type="match status" value="1"/>
</dbReference>
<keyword evidence="4" id="KW-1185">Reference proteome</keyword>
<reference evidence="3 4" key="1">
    <citation type="submission" date="2018-03" db="EMBL/GenBank/DDBJ databases">
        <title>Bioinformatic expansion and discovery of thiopeptide antibiotics.</title>
        <authorList>
            <person name="Schwalen C.J."/>
            <person name="Hudson G.A."/>
            <person name="Mitchell D.A."/>
        </authorList>
    </citation>
    <scope>NUCLEOTIDE SEQUENCE [LARGE SCALE GENOMIC DNA]</scope>
    <source>
        <strain evidence="3 4">ATCC 21389</strain>
    </source>
</reference>
<feature type="binding site" evidence="1">
    <location>
        <position position="331"/>
    </location>
    <ligand>
        <name>Zn(2+)</name>
        <dbReference type="ChEBI" id="CHEBI:29105"/>
    </ligand>
</feature>
<dbReference type="PANTHER" id="PTHR30037">
    <property type="entry name" value="DNA-3-METHYLADENINE GLYCOSYLASE 1"/>
    <property type="match status" value="1"/>
</dbReference>
<proteinExistence type="predicted"/>
<dbReference type="GO" id="GO:0046872">
    <property type="term" value="F:metal ion binding"/>
    <property type="evidence" value="ECO:0007669"/>
    <property type="project" value="UniProtKB-KW"/>
</dbReference>
<dbReference type="GO" id="GO:0006284">
    <property type="term" value="P:base-excision repair"/>
    <property type="evidence" value="ECO:0007669"/>
    <property type="project" value="InterPro"/>
</dbReference>
<dbReference type="Pfam" id="PF03352">
    <property type="entry name" value="Adenine_glyco"/>
    <property type="match status" value="1"/>
</dbReference>
<dbReference type="Proteomes" id="UP000248039">
    <property type="component" value="Unassembled WGS sequence"/>
</dbReference>
<accession>A0A2V4MW91</accession>
<evidence type="ECO:0000313" key="3">
    <source>
        <dbReference type="EMBL" id="PYC72158.1"/>
    </source>
</evidence>
<feature type="compositionally biased region" description="Basic and acidic residues" evidence="2">
    <location>
        <begin position="18"/>
        <end position="27"/>
    </location>
</feature>
<gene>
    <name evidence="3" type="ORF">C7C46_26210</name>
</gene>
<feature type="binding site" evidence="1">
    <location>
        <position position="335"/>
    </location>
    <ligand>
        <name>Zn(2+)</name>
        <dbReference type="ChEBI" id="CHEBI:29105"/>
    </ligand>
</feature>
<dbReference type="InterPro" id="IPR005019">
    <property type="entry name" value="Adenine_glyco"/>
</dbReference>
<dbReference type="PANTHER" id="PTHR30037:SF4">
    <property type="entry name" value="DNA-3-METHYLADENINE GLYCOSYLASE I"/>
    <property type="match status" value="1"/>
</dbReference>
<name>A0A2V4MW91_9ACTN</name>
<keyword evidence="1" id="KW-0862">Zinc</keyword>
<feature type="compositionally biased region" description="Low complexity" evidence="2">
    <location>
        <begin position="39"/>
        <end position="63"/>
    </location>
</feature>
<dbReference type="OrthoDB" id="9807664at2"/>
<evidence type="ECO:0000313" key="4">
    <source>
        <dbReference type="Proteomes" id="UP000248039"/>
    </source>
</evidence>
<protein>
    <recommendedName>
        <fullName evidence="5">DNA-3-methyladenine glycosylase I</fullName>
    </recommendedName>
</protein>
<feature type="binding site" evidence="1">
    <location>
        <position position="177"/>
    </location>
    <ligand>
        <name>Zn(2+)</name>
        <dbReference type="ChEBI" id="CHEBI:29105"/>
    </ligand>
</feature>
<dbReference type="InterPro" id="IPR052891">
    <property type="entry name" value="DNA-3mA_glycosylase"/>
</dbReference>
<dbReference type="AlphaFoldDB" id="A0A2V4MW91"/>
<feature type="compositionally biased region" description="Gly residues" evidence="2">
    <location>
        <begin position="131"/>
        <end position="151"/>
    </location>
</feature>
<sequence>MIPHTAAFSRVGRTARVLGDRGGDGRGGRRCRAGGTGGRRLAAGGRARPDRGPTAAGAPAQPGRRGRDPAADGAARLPDGRGGRRAGPARRRTRLPGHPDRRAGGRRRGGRGGAGGRRPGRVRAAARAGGLRPGGRAGRGAPGPPGRGAGVSGAVAGPDGLLRCPWGVSTEDYLPYHDTEWGRPVHGEDPLFERICLEAFQSGLSWITILRRREGFRDAFAGFSIERVAAFDEQDAARLLADGRIIRNRAKIAAAIANAKAAQRLDGGLDELVWRFAADPDRPAPATLADVPAVTAESTALAKELKKHGFSFVGPTTAYALMQACGLVDDHLVDCHVRQSTS</sequence>
<feature type="binding site" evidence="1">
    <location>
        <position position="164"/>
    </location>
    <ligand>
        <name>Zn(2+)</name>
        <dbReference type="ChEBI" id="CHEBI:29105"/>
    </ligand>
</feature>
<organism evidence="3 4">
    <name type="scientific">Streptomyces tateyamensis</name>
    <dbReference type="NCBI Taxonomy" id="565073"/>
    <lineage>
        <taxon>Bacteria</taxon>
        <taxon>Bacillati</taxon>
        <taxon>Actinomycetota</taxon>
        <taxon>Actinomycetes</taxon>
        <taxon>Kitasatosporales</taxon>
        <taxon>Streptomycetaceae</taxon>
        <taxon>Streptomyces</taxon>
    </lineage>
</organism>